<reference evidence="4" key="1">
    <citation type="journal article" date="2019" name="Int. J. Syst. Evol. Microbiol.">
        <title>The Global Catalogue of Microorganisms (GCM) 10K type strain sequencing project: providing services to taxonomists for standard genome sequencing and annotation.</title>
        <authorList>
            <consortium name="The Broad Institute Genomics Platform"/>
            <consortium name="The Broad Institute Genome Sequencing Center for Infectious Disease"/>
            <person name="Wu L."/>
            <person name="Ma J."/>
        </authorList>
    </citation>
    <scope>NUCLEOTIDE SEQUENCE [LARGE SCALE GENOMIC DNA]</scope>
    <source>
        <strain evidence="4">KCTC 52487</strain>
    </source>
</reference>
<evidence type="ECO:0000256" key="1">
    <source>
        <dbReference type="SAM" id="Phobius"/>
    </source>
</evidence>
<feature type="transmembrane region" description="Helical" evidence="1">
    <location>
        <begin position="60"/>
        <end position="82"/>
    </location>
</feature>
<keyword evidence="1" id="KW-0812">Transmembrane</keyword>
<gene>
    <name evidence="3" type="ORF">ACFOOR_08950</name>
</gene>
<feature type="domain" description="EamA" evidence="2">
    <location>
        <begin position="6"/>
        <end position="130"/>
    </location>
</feature>
<name>A0ABV6ZY08_9PROT</name>
<keyword evidence="1" id="KW-1133">Transmembrane helix</keyword>
<feature type="transmembrane region" description="Helical" evidence="1">
    <location>
        <begin position="173"/>
        <end position="194"/>
    </location>
</feature>
<feature type="transmembrane region" description="Helical" evidence="1">
    <location>
        <begin position="143"/>
        <end position="161"/>
    </location>
</feature>
<feature type="transmembrane region" description="Helical" evidence="1">
    <location>
        <begin position="89"/>
        <end position="110"/>
    </location>
</feature>
<feature type="transmembrane region" description="Helical" evidence="1">
    <location>
        <begin position="116"/>
        <end position="134"/>
    </location>
</feature>
<accession>A0ABV6ZY08</accession>
<organism evidence="3 4">
    <name type="scientific">Hyphobacterium vulgare</name>
    <dbReference type="NCBI Taxonomy" id="1736751"/>
    <lineage>
        <taxon>Bacteria</taxon>
        <taxon>Pseudomonadati</taxon>
        <taxon>Pseudomonadota</taxon>
        <taxon>Alphaproteobacteria</taxon>
        <taxon>Maricaulales</taxon>
        <taxon>Maricaulaceae</taxon>
        <taxon>Hyphobacterium</taxon>
    </lineage>
</organism>
<protein>
    <submittedName>
        <fullName evidence="3">EamA family transporter</fullName>
    </submittedName>
</protein>
<dbReference type="InterPro" id="IPR037185">
    <property type="entry name" value="EmrE-like"/>
</dbReference>
<evidence type="ECO:0000259" key="2">
    <source>
        <dbReference type="Pfam" id="PF00892"/>
    </source>
</evidence>
<feature type="transmembrane region" description="Helical" evidence="1">
    <location>
        <begin position="206"/>
        <end position="229"/>
    </location>
</feature>
<dbReference type="RefSeq" id="WP_343164635.1">
    <property type="nucleotide sequence ID" value="NZ_JBHRSV010000016.1"/>
</dbReference>
<dbReference type="EMBL" id="JBHRSV010000016">
    <property type="protein sequence ID" value="MFC2926233.1"/>
    <property type="molecule type" value="Genomic_DNA"/>
</dbReference>
<keyword evidence="4" id="KW-1185">Reference proteome</keyword>
<proteinExistence type="predicted"/>
<feature type="domain" description="EamA" evidence="2">
    <location>
        <begin position="145"/>
        <end position="278"/>
    </location>
</feature>
<feature type="transmembrane region" description="Helical" evidence="1">
    <location>
        <begin position="6"/>
        <end position="25"/>
    </location>
</feature>
<sequence length="281" mass="29340">MNAAALGALAMLGSAVLHAGMGLLTKQSQDRLVFRALMMMAGALLYSPVLILFPPPPWEAWRFLLIGAGLHFAFQMAMISAFERGNMNLVYPVMRGGAPALAGIAAFVFLGETLSPIQIAGLSLATAMIIGFAWPEKGQAPKAAAIAFALCAASMTALYSVNDASGVRAAHSPLVYVAWFFVVSSVPVTVVSLVRRGRRWAGLAKGELRMAGVAALFGAASYGLALYAFSLADVAPMAAMRETSVVFGAILAALVLKEPFGLKRTVLAILLAAGLVLLQIG</sequence>
<dbReference type="Gene3D" id="1.10.3730.20">
    <property type="match status" value="1"/>
</dbReference>
<dbReference type="InterPro" id="IPR000620">
    <property type="entry name" value="EamA_dom"/>
</dbReference>
<dbReference type="PANTHER" id="PTHR22911">
    <property type="entry name" value="ACYL-MALONYL CONDENSING ENZYME-RELATED"/>
    <property type="match status" value="1"/>
</dbReference>
<dbReference type="PANTHER" id="PTHR22911:SF106">
    <property type="entry name" value="INTEGRAL MEMBRANE PROTEIN"/>
    <property type="match status" value="1"/>
</dbReference>
<evidence type="ECO:0000313" key="4">
    <source>
        <dbReference type="Proteomes" id="UP001595379"/>
    </source>
</evidence>
<dbReference type="SUPFAM" id="SSF103481">
    <property type="entry name" value="Multidrug resistance efflux transporter EmrE"/>
    <property type="match status" value="2"/>
</dbReference>
<dbReference type="Pfam" id="PF00892">
    <property type="entry name" value="EamA"/>
    <property type="match status" value="2"/>
</dbReference>
<feature type="transmembrane region" description="Helical" evidence="1">
    <location>
        <begin position="235"/>
        <end position="255"/>
    </location>
</feature>
<keyword evidence="1" id="KW-0472">Membrane</keyword>
<comment type="caution">
    <text evidence="3">The sequence shown here is derived from an EMBL/GenBank/DDBJ whole genome shotgun (WGS) entry which is preliminary data.</text>
</comment>
<evidence type="ECO:0000313" key="3">
    <source>
        <dbReference type="EMBL" id="MFC2926233.1"/>
    </source>
</evidence>
<feature type="transmembrane region" description="Helical" evidence="1">
    <location>
        <begin position="32"/>
        <end position="54"/>
    </location>
</feature>
<dbReference type="Proteomes" id="UP001595379">
    <property type="component" value="Unassembled WGS sequence"/>
</dbReference>